<gene>
    <name evidence="4" type="ORF">A2370_03170</name>
</gene>
<feature type="compositionally biased region" description="Polar residues" evidence="1">
    <location>
        <begin position="61"/>
        <end position="94"/>
    </location>
</feature>
<dbReference type="EMBL" id="MHTH01000005">
    <property type="protein sequence ID" value="OHA59161.1"/>
    <property type="molecule type" value="Genomic_DNA"/>
</dbReference>
<keyword evidence="2" id="KW-1133">Transmembrane helix</keyword>
<dbReference type="STRING" id="1802436.A2370_03170"/>
<evidence type="ECO:0000256" key="1">
    <source>
        <dbReference type="SAM" id="MobiDB-lite"/>
    </source>
</evidence>
<keyword evidence="3" id="KW-0732">Signal</keyword>
<name>A0A1G2QGQ9_9BACT</name>
<comment type="caution">
    <text evidence="4">The sequence shown here is derived from an EMBL/GenBank/DDBJ whole genome shotgun (WGS) entry which is preliminary data.</text>
</comment>
<sequence length="492" mass="52509">MMTIIKALLMVGVFLVLVAPVFVMAADEADPNPSIAISEEIGTSSNQEEQPTTPPAGEVDASQSGDESSFTTTATEGGVSEETNIAISDEFTGNSTGGETTGAEGDFTTSSATPVSNPIVSAEYSFTTETTDGGSTPTEVVSGEYTFTTTTGDGGTTTEVVSSEYSFTTTTGGGGTTTEVVGDEYTFTTTTGGGGTTTEVVSDEYSFTTTPSTNPPVTPPTGGGGGCVSNCGGGGGTIIPPPIITKWVCTPYLLEYIKFGAHNNSYEVRKLQAFLIVFEKENGIKVTGFYDRATFEAVERFQMKYNRDVLGPWGISDSTGYVFITTKLAINNVYCGRDTANDLDLRNYYGRIETLIKQSEISEPIATTSWEIGTSSVEVAKGKNFLQLAFVGFLDFLRDIPCWFWNLLLLLLIIILLLIIWYLSEEDDDGDEDDTADIFGNNSKTETAISEETVVTPLPLTIEAEKEYENLPVGSQASDGEVIVLGKEEGEK</sequence>
<feature type="transmembrane region" description="Helical" evidence="2">
    <location>
        <begin position="403"/>
        <end position="423"/>
    </location>
</feature>
<protein>
    <recommendedName>
        <fullName evidence="6">Peptidoglycan binding-like domain-containing protein</fullName>
    </recommendedName>
</protein>
<feature type="signal peptide" evidence="3">
    <location>
        <begin position="1"/>
        <end position="25"/>
    </location>
</feature>
<evidence type="ECO:0008006" key="6">
    <source>
        <dbReference type="Google" id="ProtNLM"/>
    </source>
</evidence>
<feature type="compositionally biased region" description="Polar residues" evidence="1">
    <location>
        <begin position="107"/>
        <end position="116"/>
    </location>
</feature>
<dbReference type="AlphaFoldDB" id="A0A1G2QGQ9"/>
<dbReference type="SUPFAM" id="SSF47090">
    <property type="entry name" value="PGBD-like"/>
    <property type="match status" value="1"/>
</dbReference>
<evidence type="ECO:0000313" key="4">
    <source>
        <dbReference type="EMBL" id="OHA59161.1"/>
    </source>
</evidence>
<keyword evidence="2" id="KW-0812">Transmembrane</keyword>
<organism evidence="4 5">
    <name type="scientific">Candidatus Vogelbacteria bacterium RIFOXYB1_FULL_42_16</name>
    <dbReference type="NCBI Taxonomy" id="1802436"/>
    <lineage>
        <taxon>Bacteria</taxon>
        <taxon>Candidatus Vogeliibacteriota</taxon>
    </lineage>
</organism>
<evidence type="ECO:0000313" key="5">
    <source>
        <dbReference type="Proteomes" id="UP000176222"/>
    </source>
</evidence>
<feature type="compositionally biased region" description="Polar residues" evidence="1">
    <location>
        <begin position="42"/>
        <end position="51"/>
    </location>
</feature>
<keyword evidence="2" id="KW-0472">Membrane</keyword>
<dbReference type="Gene3D" id="1.10.101.10">
    <property type="entry name" value="PGBD-like superfamily/PGBD"/>
    <property type="match status" value="1"/>
</dbReference>
<evidence type="ECO:0000256" key="3">
    <source>
        <dbReference type="SAM" id="SignalP"/>
    </source>
</evidence>
<accession>A0A1G2QGQ9</accession>
<reference evidence="4 5" key="1">
    <citation type="journal article" date="2016" name="Nat. Commun.">
        <title>Thousands of microbial genomes shed light on interconnected biogeochemical processes in an aquifer system.</title>
        <authorList>
            <person name="Anantharaman K."/>
            <person name="Brown C.T."/>
            <person name="Hug L.A."/>
            <person name="Sharon I."/>
            <person name="Castelle C.J."/>
            <person name="Probst A.J."/>
            <person name="Thomas B.C."/>
            <person name="Singh A."/>
            <person name="Wilkins M.J."/>
            <person name="Karaoz U."/>
            <person name="Brodie E.L."/>
            <person name="Williams K.H."/>
            <person name="Hubbard S.S."/>
            <person name="Banfield J.F."/>
        </authorList>
    </citation>
    <scope>NUCLEOTIDE SEQUENCE [LARGE SCALE GENOMIC DNA]</scope>
</reference>
<dbReference type="InterPro" id="IPR036365">
    <property type="entry name" value="PGBD-like_sf"/>
</dbReference>
<dbReference type="InterPro" id="IPR036366">
    <property type="entry name" value="PGBDSf"/>
</dbReference>
<feature type="chain" id="PRO_5009584101" description="Peptidoglycan binding-like domain-containing protein" evidence="3">
    <location>
        <begin position="26"/>
        <end position="492"/>
    </location>
</feature>
<evidence type="ECO:0000256" key="2">
    <source>
        <dbReference type="SAM" id="Phobius"/>
    </source>
</evidence>
<dbReference type="Proteomes" id="UP000176222">
    <property type="component" value="Unassembled WGS sequence"/>
</dbReference>
<feature type="region of interest" description="Disordered" evidence="1">
    <location>
        <begin position="42"/>
        <end position="116"/>
    </location>
</feature>
<proteinExistence type="predicted"/>